<name>I5BT45_9HYPH</name>
<protein>
    <recommendedName>
        <fullName evidence="3">JAB domain-containing protein</fullName>
    </recommendedName>
</protein>
<gene>
    <name evidence="1" type="ORF">A33O_18954</name>
</gene>
<sequence>MEAAVQPDPVLNIPPQLWRELLDELHRRTGERHESGAFLLGRSDQHGRHAEKIVYYDDLDPAAYRTGVVIMHAHSFGPLWEICRGSGLSVVADIHVHPKRAFQSLADRNNPMIATAGHLALIVPWFARPPVEVKELGFFEYRGRHRWQNLGGPGIERFLRIGNAEVLS</sequence>
<reference evidence="1 2" key="1">
    <citation type="journal article" date="2012" name="J. Bacteriol.">
        <title>Genome Sequence of Nitratireductor aquibiodomus Strain RA22.</title>
        <authorList>
            <person name="Singh A."/>
            <person name="Jangir P.K."/>
            <person name="Kumari C."/>
            <person name="Sharma R."/>
        </authorList>
    </citation>
    <scope>NUCLEOTIDE SEQUENCE [LARGE SCALE GENOMIC DNA]</scope>
    <source>
        <strain evidence="1 2">RA22</strain>
    </source>
</reference>
<dbReference type="AlphaFoldDB" id="I5BT45"/>
<evidence type="ECO:0000313" key="2">
    <source>
        <dbReference type="Proteomes" id="UP000004622"/>
    </source>
</evidence>
<accession>I5BT45</accession>
<dbReference type="Gene3D" id="3.40.140.10">
    <property type="entry name" value="Cytidine Deaminase, domain 2"/>
    <property type="match status" value="1"/>
</dbReference>
<evidence type="ECO:0000313" key="1">
    <source>
        <dbReference type="EMBL" id="EIM72747.1"/>
    </source>
</evidence>
<dbReference type="SUPFAM" id="SSF102712">
    <property type="entry name" value="JAB1/MPN domain"/>
    <property type="match status" value="1"/>
</dbReference>
<evidence type="ECO:0008006" key="3">
    <source>
        <dbReference type="Google" id="ProtNLM"/>
    </source>
</evidence>
<dbReference type="EMBL" id="AJXZ01000049">
    <property type="protein sequence ID" value="EIM72747.1"/>
    <property type="molecule type" value="Genomic_DNA"/>
</dbReference>
<dbReference type="PATRIC" id="fig|1189611.3.peg.3825"/>
<organism evidence="1 2">
    <name type="scientific">Nitratireductor aquibiodomus RA22</name>
    <dbReference type="NCBI Taxonomy" id="1189611"/>
    <lineage>
        <taxon>Bacteria</taxon>
        <taxon>Pseudomonadati</taxon>
        <taxon>Pseudomonadota</taxon>
        <taxon>Alphaproteobacteria</taxon>
        <taxon>Hyphomicrobiales</taxon>
        <taxon>Phyllobacteriaceae</taxon>
        <taxon>Nitratireductor</taxon>
    </lineage>
</organism>
<proteinExistence type="predicted"/>
<dbReference type="Proteomes" id="UP000004622">
    <property type="component" value="Unassembled WGS sequence"/>
</dbReference>
<comment type="caution">
    <text evidence="1">The sequence shown here is derived from an EMBL/GenBank/DDBJ whole genome shotgun (WGS) entry which is preliminary data.</text>
</comment>